<feature type="domain" description="SGNH hydrolase-type esterase" evidence="4">
    <location>
        <begin position="30"/>
        <end position="224"/>
    </location>
</feature>
<protein>
    <submittedName>
        <fullName evidence="5">Rhamnogalacturonan acetylesterase</fullName>
    </submittedName>
</protein>
<dbReference type="Proteomes" id="UP001317822">
    <property type="component" value="Chromosome"/>
</dbReference>
<name>A0ABN6UI09_9GAMM</name>
<dbReference type="InterPro" id="IPR036514">
    <property type="entry name" value="SGNH_hydro_sf"/>
</dbReference>
<dbReference type="InterPro" id="IPR013830">
    <property type="entry name" value="SGNH_hydro"/>
</dbReference>
<dbReference type="PANTHER" id="PTHR43695:SF1">
    <property type="entry name" value="RHAMNOGALACTURONAN ACETYLESTERASE"/>
    <property type="match status" value="1"/>
</dbReference>
<dbReference type="Pfam" id="PF13472">
    <property type="entry name" value="Lipase_GDSL_2"/>
    <property type="match status" value="1"/>
</dbReference>
<evidence type="ECO:0000259" key="4">
    <source>
        <dbReference type="Pfam" id="PF13472"/>
    </source>
</evidence>
<proteinExistence type="inferred from homology"/>
<accession>A0ABN6UI09</accession>
<keyword evidence="2" id="KW-0378">Hydrolase</keyword>
<dbReference type="CDD" id="cd01821">
    <property type="entry name" value="Rhamnogalacturan_acetylesterase_like"/>
    <property type="match status" value="1"/>
</dbReference>
<sequence length="251" mass="27289">MLKPLFTALVSFALLAPARAAPPVTIHLAGDSTMSVKRAEKRPETGWGEFLAEQFPPGTVVVDNRAMNGRSTRTFLSEGRWDALLESTKPGDIVLIQFGHNDQSIEKPDRYTPPADYARNLGRFVADVRTKHATPVLLTPVARRRFDDEGRLVPSHGGYPDLVRALAAREGVALIDMERRSSAVLQEAGVEASKALFLWLSPGEHANYPQGVQDSTHFSPKGAARMAREFAAAWRELGIVLPADAASGAPL</sequence>
<dbReference type="EMBL" id="AP027041">
    <property type="protein sequence ID" value="BDU15223.1"/>
    <property type="molecule type" value="Genomic_DNA"/>
</dbReference>
<dbReference type="PANTHER" id="PTHR43695">
    <property type="entry name" value="PUTATIVE (AFU_ORTHOLOGUE AFUA_2G17250)-RELATED"/>
    <property type="match status" value="1"/>
</dbReference>
<feature type="signal peptide" evidence="3">
    <location>
        <begin position="1"/>
        <end position="20"/>
    </location>
</feature>
<evidence type="ECO:0000256" key="1">
    <source>
        <dbReference type="ARBA" id="ARBA00008668"/>
    </source>
</evidence>
<feature type="chain" id="PRO_5046412159" evidence="3">
    <location>
        <begin position="21"/>
        <end position="251"/>
    </location>
</feature>
<dbReference type="SUPFAM" id="SSF52266">
    <property type="entry name" value="SGNH hydrolase"/>
    <property type="match status" value="1"/>
</dbReference>
<keyword evidence="3" id="KW-0732">Signal</keyword>
<dbReference type="Gene3D" id="3.40.50.1110">
    <property type="entry name" value="SGNH hydrolase"/>
    <property type="match status" value="1"/>
</dbReference>
<keyword evidence="6" id="KW-1185">Reference proteome</keyword>
<dbReference type="InterPro" id="IPR037459">
    <property type="entry name" value="RhgT-like"/>
</dbReference>
<evidence type="ECO:0000256" key="2">
    <source>
        <dbReference type="ARBA" id="ARBA00022801"/>
    </source>
</evidence>
<comment type="similarity">
    <text evidence="1">Belongs to the 'GDSL' lipolytic enzyme family.</text>
</comment>
<reference evidence="5 6" key="1">
    <citation type="journal article" date="2023" name="Int. J. Syst. Evol. Microbiol.">
        <title>Physiological and genomic analyses of cobalamin (vitamin B12)-auxotrophy of Lysobacter auxotrophicus sp. nov., a methionine-auxotrophic chitinolytic bacterium isolated from chitin-treated soil.</title>
        <authorList>
            <person name="Saito A."/>
            <person name="Dohra H."/>
            <person name="Hamada M."/>
            <person name="Moriuchi R."/>
            <person name="Kotsuchibashi Y."/>
            <person name="Mori K."/>
        </authorList>
    </citation>
    <scope>NUCLEOTIDE SEQUENCE [LARGE SCALE GENOMIC DNA]</scope>
    <source>
        <strain evidence="5 6">5-21a</strain>
    </source>
</reference>
<evidence type="ECO:0000313" key="6">
    <source>
        <dbReference type="Proteomes" id="UP001317822"/>
    </source>
</evidence>
<evidence type="ECO:0000256" key="3">
    <source>
        <dbReference type="SAM" id="SignalP"/>
    </source>
</evidence>
<organism evidence="5 6">
    <name type="scientific">Lysobacter auxotrophicus</name>
    <dbReference type="NCBI Taxonomy" id="2992573"/>
    <lineage>
        <taxon>Bacteria</taxon>
        <taxon>Pseudomonadati</taxon>
        <taxon>Pseudomonadota</taxon>
        <taxon>Gammaproteobacteria</taxon>
        <taxon>Lysobacterales</taxon>
        <taxon>Lysobacteraceae</taxon>
        <taxon>Lysobacter</taxon>
    </lineage>
</organism>
<evidence type="ECO:0000313" key="5">
    <source>
        <dbReference type="EMBL" id="BDU15223.1"/>
    </source>
</evidence>
<gene>
    <name evidence="5" type="ORF">LA521A_04240</name>
</gene>
<dbReference type="RefSeq" id="WP_281780743.1">
    <property type="nucleotide sequence ID" value="NZ_AP027041.1"/>
</dbReference>